<dbReference type="PANTHER" id="PTHR31284:SF9">
    <property type="entry name" value="HAD SUPERFAMILY, SUBFAMILY IIIB ACID PHOSPHATASE"/>
    <property type="match status" value="1"/>
</dbReference>
<comment type="caution">
    <text evidence="4">The sequence shown here is derived from an EMBL/GenBank/DDBJ whole genome shotgun (WGS) entry which is preliminary data.</text>
</comment>
<evidence type="ECO:0000256" key="3">
    <source>
        <dbReference type="PIRNR" id="PIRNR002674"/>
    </source>
</evidence>
<protein>
    <submittedName>
        <fullName evidence="4">HAD superfamily</fullName>
    </submittedName>
</protein>
<dbReference type="InterPro" id="IPR014403">
    <property type="entry name" value="APS1/VSP"/>
</dbReference>
<evidence type="ECO:0000256" key="2">
    <source>
        <dbReference type="ARBA" id="ARBA00023180"/>
    </source>
</evidence>
<dbReference type="Proteomes" id="UP000325081">
    <property type="component" value="Unassembled WGS sequence"/>
</dbReference>
<evidence type="ECO:0000313" key="5">
    <source>
        <dbReference type="Proteomes" id="UP000325081"/>
    </source>
</evidence>
<reference evidence="5" key="1">
    <citation type="journal article" date="2019" name="Curr. Biol.">
        <title>Genome Sequence of Striga asiatica Provides Insight into the Evolution of Plant Parasitism.</title>
        <authorList>
            <person name="Yoshida S."/>
            <person name="Kim S."/>
            <person name="Wafula E.K."/>
            <person name="Tanskanen J."/>
            <person name="Kim Y.M."/>
            <person name="Honaas L."/>
            <person name="Yang Z."/>
            <person name="Spallek T."/>
            <person name="Conn C.E."/>
            <person name="Ichihashi Y."/>
            <person name="Cheong K."/>
            <person name="Cui S."/>
            <person name="Der J.P."/>
            <person name="Gundlach H."/>
            <person name="Jiao Y."/>
            <person name="Hori C."/>
            <person name="Ishida J.K."/>
            <person name="Kasahara H."/>
            <person name="Kiba T."/>
            <person name="Kim M.S."/>
            <person name="Koo N."/>
            <person name="Laohavisit A."/>
            <person name="Lee Y.H."/>
            <person name="Lumba S."/>
            <person name="McCourt P."/>
            <person name="Mortimer J.C."/>
            <person name="Mutuku J.M."/>
            <person name="Nomura T."/>
            <person name="Sasaki-Sekimoto Y."/>
            <person name="Seto Y."/>
            <person name="Wang Y."/>
            <person name="Wakatake T."/>
            <person name="Sakakibara H."/>
            <person name="Demura T."/>
            <person name="Yamaguchi S."/>
            <person name="Yoneyama K."/>
            <person name="Manabe R.I."/>
            <person name="Nelson D.C."/>
            <person name="Schulman A.H."/>
            <person name="Timko M.P."/>
            <person name="dePamphilis C.W."/>
            <person name="Choi D."/>
            <person name="Shirasu K."/>
        </authorList>
    </citation>
    <scope>NUCLEOTIDE SEQUENCE [LARGE SCALE GENOMIC DNA]</scope>
    <source>
        <strain evidence="5">cv. UVA1</strain>
    </source>
</reference>
<accession>A0A5A7RE70</accession>
<keyword evidence="1" id="KW-0732">Signal</keyword>
<keyword evidence="5" id="KW-1185">Reference proteome</keyword>
<comment type="similarity">
    <text evidence="3">Belongs to the APS1/VSP family.</text>
</comment>
<evidence type="ECO:0000256" key="1">
    <source>
        <dbReference type="ARBA" id="ARBA00022729"/>
    </source>
</evidence>
<dbReference type="NCBIfam" id="TIGR01675">
    <property type="entry name" value="plant-AP"/>
    <property type="match status" value="1"/>
</dbReference>
<gene>
    <name evidence="4" type="ORF">STAS_33388</name>
</gene>
<keyword evidence="2" id="KW-0325">Glycoprotein</keyword>
<dbReference type="CDD" id="cd07535">
    <property type="entry name" value="HAD_VSP"/>
    <property type="match status" value="1"/>
</dbReference>
<dbReference type="Pfam" id="PF03767">
    <property type="entry name" value="Acid_phosphat_B"/>
    <property type="match status" value="1"/>
</dbReference>
<dbReference type="AlphaFoldDB" id="A0A5A7RE70"/>
<dbReference type="SUPFAM" id="SSF56784">
    <property type="entry name" value="HAD-like"/>
    <property type="match status" value="1"/>
</dbReference>
<name>A0A5A7RE70_STRAF</name>
<dbReference type="InterPro" id="IPR036412">
    <property type="entry name" value="HAD-like_sf"/>
</dbReference>
<dbReference type="PANTHER" id="PTHR31284">
    <property type="entry name" value="ACID PHOSPHATASE-LIKE PROTEIN"/>
    <property type="match status" value="1"/>
</dbReference>
<proteinExistence type="inferred from homology"/>
<dbReference type="InterPro" id="IPR005519">
    <property type="entry name" value="Acid_phosphat_B-like"/>
</dbReference>
<evidence type="ECO:0000313" key="4">
    <source>
        <dbReference type="EMBL" id="GER55696.1"/>
    </source>
</evidence>
<organism evidence="4 5">
    <name type="scientific">Striga asiatica</name>
    <name type="common">Asiatic witchweed</name>
    <name type="synonym">Buchnera asiatica</name>
    <dbReference type="NCBI Taxonomy" id="4170"/>
    <lineage>
        <taxon>Eukaryota</taxon>
        <taxon>Viridiplantae</taxon>
        <taxon>Streptophyta</taxon>
        <taxon>Embryophyta</taxon>
        <taxon>Tracheophyta</taxon>
        <taxon>Spermatophyta</taxon>
        <taxon>Magnoliopsida</taxon>
        <taxon>eudicotyledons</taxon>
        <taxon>Gunneridae</taxon>
        <taxon>Pentapetalae</taxon>
        <taxon>asterids</taxon>
        <taxon>lamiids</taxon>
        <taxon>Lamiales</taxon>
        <taxon>Orobanchaceae</taxon>
        <taxon>Buchnereae</taxon>
        <taxon>Striga</taxon>
    </lineage>
</organism>
<dbReference type="PIRSF" id="PIRSF002674">
    <property type="entry name" value="VSP"/>
    <property type="match status" value="1"/>
</dbReference>
<dbReference type="InterPro" id="IPR010028">
    <property type="entry name" value="Acid_phosphatase_pln"/>
</dbReference>
<dbReference type="EMBL" id="BKCP01012181">
    <property type="protein sequence ID" value="GER55696.1"/>
    <property type="molecule type" value="Genomic_DNA"/>
</dbReference>
<sequence>MVFGRSNGEMLGGRAITVRVLLLVLVLGGRCYRPAAASRWTWPPSPPAALAPADWCLSWRLGVETNNIRGWPTVPWECLLHVKYYMEGGQYNSDVWEAVQSIIKYAKTINISGDGLDAWVLDVDDTCISNLPFYRNFKNYGVQPYDPVAFQKWALQSECPVITNVRNLFNILIGRGFKLFLVTGRSEDTFRNATIQNLHNQGFYGYEKLVLRDKKYKGQSAITFKSAIRRQLVEDGYRIVGNVGDQWSDLMGDAPGNRTFKLPNPMYFVP</sequence>
<dbReference type="Gene3D" id="3.40.50.1000">
    <property type="entry name" value="HAD superfamily/HAD-like"/>
    <property type="match status" value="1"/>
</dbReference>
<dbReference type="OrthoDB" id="59415at2759"/>
<dbReference type="InterPro" id="IPR023214">
    <property type="entry name" value="HAD_sf"/>
</dbReference>
<dbReference type="GO" id="GO:0003993">
    <property type="term" value="F:acid phosphatase activity"/>
    <property type="evidence" value="ECO:0007669"/>
    <property type="project" value="InterPro"/>
</dbReference>